<dbReference type="RefSeq" id="WP_065524765.1">
    <property type="nucleotide sequence ID" value="NZ_CP016540.2"/>
</dbReference>
<dbReference type="STRING" id="1302659.I858_015610"/>
<dbReference type="Proteomes" id="UP000053354">
    <property type="component" value="Chromosome"/>
</dbReference>
<evidence type="ECO:0000313" key="2">
    <source>
        <dbReference type="Proteomes" id="UP000053354"/>
    </source>
</evidence>
<protein>
    <submittedName>
        <fullName evidence="1">Uncharacterized protein</fullName>
    </submittedName>
</protein>
<dbReference type="AlphaFoldDB" id="A0A1B1S5E4"/>
<accession>A0A1B1S5E4</accession>
<evidence type="ECO:0000313" key="1">
    <source>
        <dbReference type="EMBL" id="ANU28416.1"/>
    </source>
</evidence>
<proteinExistence type="predicted"/>
<sequence>MRRQLDLGYLNDVLLYHYESKSDMAEAIGITRSHFQEVLKNKGIGTKVLSGLKSEAKVRGFDYELCLKPAPIFINKEAIESIEVTDQEGGLIASITSNQIITHGSTKVIVVPVKD</sequence>
<keyword evidence="2" id="KW-1185">Reference proteome</keyword>
<name>A0A1B1S5E4_9BACL</name>
<gene>
    <name evidence="1" type="ORF">I858_015610</name>
</gene>
<dbReference type="EMBL" id="CP016540">
    <property type="protein sequence ID" value="ANU28416.1"/>
    <property type="molecule type" value="Genomic_DNA"/>
</dbReference>
<reference evidence="1" key="1">
    <citation type="submission" date="2016-10" db="EMBL/GenBank/DDBJ databases">
        <authorList>
            <person name="See-Too W.S."/>
        </authorList>
    </citation>
    <scope>NUCLEOTIDE SEQUENCE</scope>
    <source>
        <strain evidence="1">L10.15</strain>
    </source>
</reference>
<organism evidence="1 2">
    <name type="scientific">Planococcus versutus</name>
    <dbReference type="NCBI Taxonomy" id="1302659"/>
    <lineage>
        <taxon>Bacteria</taxon>
        <taxon>Bacillati</taxon>
        <taxon>Bacillota</taxon>
        <taxon>Bacilli</taxon>
        <taxon>Bacillales</taxon>
        <taxon>Caryophanaceae</taxon>
        <taxon>Planococcus</taxon>
    </lineage>
</organism>
<dbReference type="KEGG" id="pll:I858_015610"/>